<dbReference type="RefSeq" id="XP_022324807.1">
    <property type="nucleotide sequence ID" value="XM_022469099.1"/>
</dbReference>
<feature type="transmembrane region" description="Helical" evidence="12">
    <location>
        <begin position="328"/>
        <end position="353"/>
    </location>
</feature>
<dbReference type="GO" id="GO:0046872">
    <property type="term" value="F:metal ion binding"/>
    <property type="evidence" value="ECO:0007669"/>
    <property type="project" value="UniProtKB-KW"/>
</dbReference>
<feature type="binding site" evidence="8">
    <location>
        <position position="36"/>
    </location>
    <ligand>
        <name>Na(+)</name>
        <dbReference type="ChEBI" id="CHEBI:29101"/>
        <label>1</label>
    </ligand>
</feature>
<evidence type="ECO:0000256" key="4">
    <source>
        <dbReference type="ARBA" id="ARBA00022692"/>
    </source>
</evidence>
<dbReference type="PRINTS" id="PR00176">
    <property type="entry name" value="NANEUSMPORT"/>
</dbReference>
<evidence type="ECO:0000256" key="5">
    <source>
        <dbReference type="ARBA" id="ARBA00022989"/>
    </source>
</evidence>
<dbReference type="RefSeq" id="XP_022324774.1">
    <property type="nucleotide sequence ID" value="XM_022469066.1"/>
</dbReference>
<dbReference type="RefSeq" id="XP_022324763.1">
    <property type="nucleotide sequence ID" value="XM_022469055.1"/>
</dbReference>
<feature type="binding site" evidence="8">
    <location>
        <position position="403"/>
    </location>
    <ligand>
        <name>Na(+)</name>
        <dbReference type="ChEBI" id="CHEBI:29101"/>
        <label>1</label>
    </ligand>
</feature>
<dbReference type="PANTHER" id="PTHR11616:SF321">
    <property type="entry name" value="SODIUM-DEPENDENT NUTRIENT AMINO ACID TRANSPORTER 1-RELATED"/>
    <property type="match status" value="1"/>
</dbReference>
<dbReference type="GO" id="GO:0005886">
    <property type="term" value="C:plasma membrane"/>
    <property type="evidence" value="ECO:0007669"/>
    <property type="project" value="TreeGrafter"/>
</dbReference>
<dbReference type="RefSeq" id="XP_022324755.1">
    <property type="nucleotide sequence ID" value="XM_022469047.1"/>
</dbReference>
<feature type="binding site" evidence="8">
    <location>
        <position position="402"/>
    </location>
    <ligand>
        <name>Na(+)</name>
        <dbReference type="ChEBI" id="CHEBI:29101"/>
        <label>1</label>
    </ligand>
</feature>
<keyword evidence="7" id="KW-0325">Glycoprotein</keyword>
<dbReference type="RefSeq" id="XP_022324843.1">
    <property type="nucleotide sequence ID" value="XM_022469135.1"/>
</dbReference>
<evidence type="ECO:0000256" key="12">
    <source>
        <dbReference type="SAM" id="Phobius"/>
    </source>
</evidence>
<comment type="similarity">
    <text evidence="2 10">Belongs to the sodium:neurotransmitter symporter (SNF) (TC 2.A.22) family.</text>
</comment>
<keyword evidence="10" id="KW-0769">Symport</keyword>
<dbReference type="GeneID" id="111125338"/>
<feature type="transmembrane region" description="Helical" evidence="12">
    <location>
        <begin position="503"/>
        <end position="525"/>
    </location>
</feature>
<feature type="transmembrane region" description="Helical" evidence="12">
    <location>
        <begin position="98"/>
        <end position="129"/>
    </location>
</feature>
<evidence type="ECO:0000313" key="19">
    <source>
        <dbReference type="RefSeq" id="XP_022324799.1"/>
    </source>
</evidence>
<keyword evidence="3 10" id="KW-0813">Transport</keyword>
<dbReference type="AlphaFoldDB" id="A0A8B8D9Q9"/>
<evidence type="ECO:0000256" key="10">
    <source>
        <dbReference type="RuleBase" id="RU003732"/>
    </source>
</evidence>
<evidence type="ECO:0000256" key="3">
    <source>
        <dbReference type="ARBA" id="ARBA00022448"/>
    </source>
</evidence>
<evidence type="ECO:0000256" key="1">
    <source>
        <dbReference type="ARBA" id="ARBA00004141"/>
    </source>
</evidence>
<evidence type="ECO:0000256" key="6">
    <source>
        <dbReference type="ARBA" id="ARBA00023136"/>
    </source>
</evidence>
<feature type="region of interest" description="Disordered" evidence="11">
    <location>
        <begin position="1"/>
        <end position="22"/>
    </location>
</feature>
<comment type="subcellular location">
    <subcellularLocation>
        <location evidence="1">Membrane</location>
        <topology evidence="1">Multi-pass membrane protein</topology>
    </subcellularLocation>
</comment>
<dbReference type="InterPro" id="IPR000175">
    <property type="entry name" value="Na/ntran_symport"/>
</dbReference>
<evidence type="ECO:0000313" key="13">
    <source>
        <dbReference type="Proteomes" id="UP000694844"/>
    </source>
</evidence>
<dbReference type="GO" id="GO:0089718">
    <property type="term" value="P:amino acid import across plasma membrane"/>
    <property type="evidence" value="ECO:0007669"/>
    <property type="project" value="TreeGrafter"/>
</dbReference>
<feature type="transmembrane region" description="Helical" evidence="12">
    <location>
        <begin position="295"/>
        <end position="316"/>
    </location>
</feature>
<feature type="transmembrane region" description="Helical" evidence="12">
    <location>
        <begin position="458"/>
        <end position="482"/>
    </location>
</feature>
<dbReference type="RefSeq" id="XP_022324791.1">
    <property type="nucleotide sequence ID" value="XM_022469083.1"/>
</dbReference>
<dbReference type="PROSITE" id="PS00610">
    <property type="entry name" value="NA_NEUROTRAN_SYMP_1"/>
    <property type="match status" value="1"/>
</dbReference>
<evidence type="ECO:0000313" key="23">
    <source>
        <dbReference type="RefSeq" id="XP_022324832.1"/>
    </source>
</evidence>
<gene>
    <name evidence="14 15 16 17 18 19 20 21 22 23 24" type="primary">LOC111125338</name>
</gene>
<feature type="transmembrane region" description="Helical" evidence="12">
    <location>
        <begin position="56"/>
        <end position="77"/>
    </location>
</feature>
<evidence type="ECO:0000313" key="16">
    <source>
        <dbReference type="RefSeq" id="XP_022324774.1"/>
    </source>
</evidence>
<dbReference type="Proteomes" id="UP000694844">
    <property type="component" value="Chromosome 1"/>
</dbReference>
<dbReference type="Pfam" id="PF00209">
    <property type="entry name" value="SNF"/>
    <property type="match status" value="1"/>
</dbReference>
<organism evidence="13 23">
    <name type="scientific">Crassostrea virginica</name>
    <name type="common">Eastern oyster</name>
    <dbReference type="NCBI Taxonomy" id="6565"/>
    <lineage>
        <taxon>Eukaryota</taxon>
        <taxon>Metazoa</taxon>
        <taxon>Spiralia</taxon>
        <taxon>Lophotrochozoa</taxon>
        <taxon>Mollusca</taxon>
        <taxon>Bivalvia</taxon>
        <taxon>Autobranchia</taxon>
        <taxon>Pteriomorphia</taxon>
        <taxon>Ostreida</taxon>
        <taxon>Ostreoidea</taxon>
        <taxon>Ostreidae</taxon>
        <taxon>Crassostrea</taxon>
    </lineage>
</organism>
<feature type="binding site" evidence="8">
    <location>
        <position position="43"/>
    </location>
    <ligand>
        <name>Na(+)</name>
        <dbReference type="ChEBI" id="CHEBI:29101"/>
        <label>1</label>
    </ligand>
</feature>
<evidence type="ECO:0000313" key="24">
    <source>
        <dbReference type="RefSeq" id="XP_022324843.1"/>
    </source>
</evidence>
<dbReference type="RefSeq" id="XP_022324832.1">
    <property type="nucleotide sequence ID" value="XM_022469124.1"/>
</dbReference>
<evidence type="ECO:0000256" key="9">
    <source>
        <dbReference type="PIRSR" id="PIRSR600175-2"/>
    </source>
</evidence>
<proteinExistence type="inferred from homology"/>
<keyword evidence="5 12" id="KW-1133">Transmembrane helix</keyword>
<dbReference type="OrthoDB" id="6150485at2759"/>
<feature type="transmembrane region" description="Helical" evidence="12">
    <location>
        <begin position="428"/>
        <end position="452"/>
    </location>
</feature>
<keyword evidence="8" id="KW-0915">Sodium</keyword>
<evidence type="ECO:0000313" key="17">
    <source>
        <dbReference type="RefSeq" id="XP_022324782.1"/>
    </source>
</evidence>
<feature type="transmembrane region" description="Helical" evidence="12">
    <location>
        <begin position="537"/>
        <end position="558"/>
    </location>
</feature>
<dbReference type="RefSeq" id="XP_022324799.1">
    <property type="nucleotide sequence ID" value="XM_022469091.1"/>
</dbReference>
<dbReference type="PROSITE" id="PS50267">
    <property type="entry name" value="NA_NEUROTRAN_SYMP_3"/>
    <property type="match status" value="1"/>
</dbReference>
<feature type="transmembrane region" description="Helical" evidence="12">
    <location>
        <begin position="31"/>
        <end position="50"/>
    </location>
</feature>
<dbReference type="RefSeq" id="XP_022324782.1">
    <property type="nucleotide sequence ID" value="XM_022469074.1"/>
</dbReference>
<reference evidence="14 15" key="2">
    <citation type="submission" date="2025-04" db="UniProtKB">
        <authorList>
            <consortium name="RefSeq"/>
        </authorList>
    </citation>
    <scope>IDENTIFICATION</scope>
    <source>
        <tissue evidence="14 15">Whole sample</tissue>
    </source>
</reference>
<keyword evidence="6 12" id="KW-0472">Membrane</keyword>
<feature type="disulfide bond" evidence="9">
    <location>
        <begin position="141"/>
        <end position="150"/>
    </location>
</feature>
<dbReference type="GO" id="GO:0005283">
    <property type="term" value="F:amino acid:sodium symporter activity"/>
    <property type="evidence" value="ECO:0007669"/>
    <property type="project" value="TreeGrafter"/>
</dbReference>
<evidence type="ECO:0000313" key="15">
    <source>
        <dbReference type="RefSeq" id="XP_022324763.1"/>
    </source>
</evidence>
<evidence type="ECO:0000256" key="7">
    <source>
        <dbReference type="ARBA" id="ARBA00023180"/>
    </source>
</evidence>
<evidence type="ECO:0000313" key="14">
    <source>
        <dbReference type="RefSeq" id="XP_022324755.1"/>
    </source>
</evidence>
<dbReference type="PANTHER" id="PTHR11616">
    <property type="entry name" value="SODIUM/CHLORIDE DEPENDENT TRANSPORTER"/>
    <property type="match status" value="1"/>
</dbReference>
<keyword evidence="4 10" id="KW-0812">Transmembrane</keyword>
<evidence type="ECO:0000256" key="11">
    <source>
        <dbReference type="SAM" id="MobiDB-lite"/>
    </source>
</evidence>
<evidence type="ECO:0000313" key="20">
    <source>
        <dbReference type="RefSeq" id="XP_022324807.1"/>
    </source>
</evidence>
<feature type="binding site" evidence="8">
    <location>
        <position position="302"/>
    </location>
    <ligand>
        <name>Na(+)</name>
        <dbReference type="ChEBI" id="CHEBI:29101"/>
        <label>1</label>
    </ligand>
</feature>
<protein>
    <recommendedName>
        <fullName evidence="10">Transporter</fullName>
    </recommendedName>
</protein>
<evidence type="ECO:0000313" key="21">
    <source>
        <dbReference type="RefSeq" id="XP_022324817.1"/>
    </source>
</evidence>
<dbReference type="RefSeq" id="XP_022324817.1">
    <property type="nucleotide sequence ID" value="XM_022469109.1"/>
</dbReference>
<evidence type="ECO:0000313" key="22">
    <source>
        <dbReference type="RefSeq" id="XP_022324825.1"/>
    </source>
</evidence>
<name>A0A8B8D9Q9_CRAVI</name>
<feature type="transmembrane region" description="Helical" evidence="12">
    <location>
        <begin position="387"/>
        <end position="408"/>
    </location>
</feature>
<dbReference type="KEGG" id="cvn:111125338"/>
<feature type="binding site" evidence="8">
    <location>
        <position position="39"/>
    </location>
    <ligand>
        <name>Na(+)</name>
        <dbReference type="ChEBI" id="CHEBI:29101"/>
        <label>1</label>
    </ligand>
</feature>
<dbReference type="RefSeq" id="XP_022324825.1">
    <property type="nucleotide sequence ID" value="XM_022469117.1"/>
</dbReference>
<evidence type="ECO:0000256" key="2">
    <source>
        <dbReference type="ARBA" id="ARBA00006459"/>
    </source>
</evidence>
<evidence type="ECO:0000256" key="8">
    <source>
        <dbReference type="PIRSR" id="PIRSR600175-1"/>
    </source>
</evidence>
<keyword evidence="13" id="KW-1185">Reference proteome</keyword>
<feature type="transmembrane region" description="Helical" evidence="12">
    <location>
        <begin position="246"/>
        <end position="266"/>
    </location>
</feature>
<feature type="transmembrane region" description="Helical" evidence="12">
    <location>
        <begin position="217"/>
        <end position="237"/>
    </location>
</feature>
<dbReference type="SUPFAM" id="SSF161070">
    <property type="entry name" value="SNF-like"/>
    <property type="match status" value="1"/>
</dbReference>
<keyword evidence="9" id="KW-1015">Disulfide bond</keyword>
<dbReference type="InterPro" id="IPR037272">
    <property type="entry name" value="SNS_sf"/>
</dbReference>
<accession>A0A8B8D9Q9</accession>
<sequence length="619" mass="69349">MEIQEKFTLSEDTGSEESEEREKWDKKAESILSMLGFCVGLGNIWRFPYLCMRNGGGAFLIPFLFFLFFVGLPLYTLEVTVGQFSGKGIVKVWDVCPLFRGVGFGISILSTISCSYYIIIISWTTYYLVNSFKSPLPWTLCGQDWNTPLCITQKESVASQDMNGTLFNVSLGAYDVNNLTDLSEKGNKSAAFSSPEEEFWQANVLHLSDGLESIGRIQWHLALCFLAAWVMVYLCVVKGVKTVGKVVYVTATLPYVLLLVILIRGLTLPGSLDGVLFYITPDFERLKDGKVWVEAAIQIFYSSGIVWGALITMASYNKFHNKCLRDCYALVLAGEGTSIFGGFVVFSVLGYMAKENGVPIEEVVKSGPGLGFIAYPEALAKLPLSNLWAVVFFIMLLTVGLDSTFGTIEPVYTALSDSFRIWRKRRALLTALFSTVCFLVGLIMCTEGGMYVFQLIDWYSAAIAVPLFGFFECIVFGWIYGAEMFSRDVALMTGQGIPALIRFSWCFVTPFILLVTMIVTLYSYVPPEYGSYKYPQWAQVFGWFVAVIPLVPIPIFAYRELRNAPGSTLMEKLRKSLQPNEQWGPNHSEEKKRYKEENRELTGSLLQNIVINVTGKDLS</sequence>
<evidence type="ECO:0000313" key="18">
    <source>
        <dbReference type="RefSeq" id="XP_022324791.1"/>
    </source>
</evidence>
<reference evidence="13" key="1">
    <citation type="submission" date="2024-06" db="UniProtKB">
        <authorList>
            <consortium name="RefSeq"/>
        </authorList>
    </citation>
    <scope>NUCLEOTIDE SEQUENCE [LARGE SCALE GENOMIC DNA]</scope>
    <source>
        <tissue evidence="21">Whole sample</tissue>
    </source>
</reference>
<keyword evidence="8" id="KW-0479">Metal-binding</keyword>